<organism evidence="2 3">
    <name type="scientific">Cuscuta campestris</name>
    <dbReference type="NCBI Taxonomy" id="132261"/>
    <lineage>
        <taxon>Eukaryota</taxon>
        <taxon>Viridiplantae</taxon>
        <taxon>Streptophyta</taxon>
        <taxon>Embryophyta</taxon>
        <taxon>Tracheophyta</taxon>
        <taxon>Spermatophyta</taxon>
        <taxon>Magnoliopsida</taxon>
        <taxon>eudicotyledons</taxon>
        <taxon>Gunneridae</taxon>
        <taxon>Pentapetalae</taxon>
        <taxon>asterids</taxon>
        <taxon>lamiids</taxon>
        <taxon>Solanales</taxon>
        <taxon>Convolvulaceae</taxon>
        <taxon>Cuscuteae</taxon>
        <taxon>Cuscuta</taxon>
        <taxon>Cuscuta subgen. Grammica</taxon>
        <taxon>Cuscuta sect. Cleistogrammica</taxon>
    </lineage>
</organism>
<dbReference type="PANTHER" id="PTHR24221">
    <property type="entry name" value="ATP-BINDING CASSETTE SUB-FAMILY B"/>
    <property type="match status" value="1"/>
</dbReference>
<dbReference type="Proteomes" id="UP000595140">
    <property type="component" value="Unassembled WGS sequence"/>
</dbReference>
<accession>A0A484LEY3</accession>
<dbReference type="InterPro" id="IPR027417">
    <property type="entry name" value="P-loop_NTPase"/>
</dbReference>
<keyword evidence="3" id="KW-1185">Reference proteome</keyword>
<dbReference type="AlphaFoldDB" id="A0A484LEY3"/>
<dbReference type="InterPro" id="IPR039421">
    <property type="entry name" value="Type_1_exporter"/>
</dbReference>
<dbReference type="Gene3D" id="3.40.50.300">
    <property type="entry name" value="P-loop containing nucleotide triphosphate hydrolases"/>
    <property type="match status" value="1"/>
</dbReference>
<reference evidence="2 3" key="1">
    <citation type="submission" date="2018-04" db="EMBL/GenBank/DDBJ databases">
        <authorList>
            <person name="Vogel A."/>
        </authorList>
    </citation>
    <scope>NUCLEOTIDE SEQUENCE [LARGE SCALE GENOMIC DNA]</scope>
</reference>
<dbReference type="PANTHER" id="PTHR24221:SF630">
    <property type="entry name" value="ABC TRANSPORTER B FAMILY MEMBER 29, CHLOROPLASTIC"/>
    <property type="match status" value="1"/>
</dbReference>
<comment type="subcellular location">
    <subcellularLocation>
        <location evidence="1">Plastid</location>
    </subcellularLocation>
</comment>
<evidence type="ECO:0000313" key="3">
    <source>
        <dbReference type="Proteomes" id="UP000595140"/>
    </source>
</evidence>
<dbReference type="GO" id="GO:0042626">
    <property type="term" value="F:ATPase-coupled transmembrane transporter activity"/>
    <property type="evidence" value="ECO:0007669"/>
    <property type="project" value="TreeGrafter"/>
</dbReference>
<sequence>MNCQLKVSKAFCQKTGTIHVDGFDIGNIQLDSLRRHVGLVSQDITLFSGTIAENIGYRDRLSSLENYPMNIKQALAPRAQSLV</sequence>
<gene>
    <name evidence="2" type="ORF">CCAM_LOCUS16891</name>
</gene>
<evidence type="ECO:0008006" key="4">
    <source>
        <dbReference type="Google" id="ProtNLM"/>
    </source>
</evidence>
<evidence type="ECO:0000256" key="1">
    <source>
        <dbReference type="ARBA" id="ARBA00004474"/>
    </source>
</evidence>
<evidence type="ECO:0000313" key="2">
    <source>
        <dbReference type="EMBL" id="VFQ75115.1"/>
    </source>
</evidence>
<dbReference type="GO" id="GO:0016020">
    <property type="term" value="C:membrane"/>
    <property type="evidence" value="ECO:0007669"/>
    <property type="project" value="TreeGrafter"/>
</dbReference>
<dbReference type="EMBL" id="OOIL02001417">
    <property type="protein sequence ID" value="VFQ75115.1"/>
    <property type="molecule type" value="Genomic_DNA"/>
</dbReference>
<dbReference type="OrthoDB" id="6593433at2759"/>
<proteinExistence type="predicted"/>
<dbReference type="GO" id="GO:0009536">
    <property type="term" value="C:plastid"/>
    <property type="evidence" value="ECO:0007669"/>
    <property type="project" value="UniProtKB-SubCell"/>
</dbReference>
<protein>
    <recommendedName>
        <fullName evidence="4">ABC transporter domain-containing protein</fullName>
    </recommendedName>
</protein>
<name>A0A484LEY3_9ASTE</name>
<dbReference type="SUPFAM" id="SSF52540">
    <property type="entry name" value="P-loop containing nucleoside triphosphate hydrolases"/>
    <property type="match status" value="1"/>
</dbReference>